<reference evidence="6 9" key="3">
    <citation type="submission" date="2020-04" db="EMBL/GenBank/DDBJ databases">
        <title>Draft genome of Methanobacterium subterraneum isolated from animal feces.</title>
        <authorList>
            <person name="Ouboter H.T."/>
            <person name="Berger S."/>
            <person name="Gungor E."/>
            <person name="Jetten M.S.M."/>
            <person name="Welte C.U."/>
        </authorList>
    </citation>
    <scope>NUCLEOTIDE SEQUENCE [LARGE SCALE GENOMIC DNA]</scope>
    <source>
        <strain evidence="6">HO_2020</strain>
    </source>
</reference>
<dbReference type="Proteomes" id="UP000591058">
    <property type="component" value="Unassembled WGS sequence"/>
</dbReference>
<dbReference type="PRINTS" id="PR01438">
    <property type="entry name" value="UNVRSLSTRESS"/>
</dbReference>
<dbReference type="SUPFAM" id="SSF52402">
    <property type="entry name" value="Adenine nucleotide alpha hydrolases-like"/>
    <property type="match status" value="1"/>
</dbReference>
<evidence type="ECO:0000313" key="6">
    <source>
        <dbReference type="EMBL" id="NMO08824.1"/>
    </source>
</evidence>
<dbReference type="InterPro" id="IPR006015">
    <property type="entry name" value="Universal_stress_UspA"/>
</dbReference>
<evidence type="ECO:0000313" key="4">
    <source>
        <dbReference type="EMBL" id="AUB59268.1"/>
    </source>
</evidence>
<evidence type="ECO:0000313" key="5">
    <source>
        <dbReference type="EMBL" id="HII83393.1"/>
    </source>
</evidence>
<dbReference type="Proteomes" id="UP000586031">
    <property type="component" value="Unassembled WGS sequence"/>
</dbReference>
<dbReference type="PIRSF" id="PIRSF006276">
    <property type="entry name" value="UspA"/>
    <property type="match status" value="1"/>
</dbReference>
<organism evidence="3 8">
    <name type="scientific">Methanobacterium subterraneum</name>
    <dbReference type="NCBI Taxonomy" id="59277"/>
    <lineage>
        <taxon>Archaea</taxon>
        <taxon>Methanobacteriati</taxon>
        <taxon>Methanobacteriota</taxon>
        <taxon>Methanomada group</taxon>
        <taxon>Methanobacteria</taxon>
        <taxon>Methanobacteriales</taxon>
        <taxon>Methanobacteriaceae</taxon>
        <taxon>Methanobacterium</taxon>
    </lineage>
</organism>
<proteinExistence type="inferred from homology"/>
<dbReference type="Proteomes" id="UP000232806">
    <property type="component" value="Chromosome"/>
</dbReference>
<reference evidence="7 8" key="1">
    <citation type="submission" date="2016-10" db="EMBL/GenBank/DDBJ databases">
        <title>Comparative genomics between deep and shallow subseafloor isolates.</title>
        <authorList>
            <person name="Ishii S."/>
            <person name="Miller J.R."/>
            <person name="Sutton G."/>
            <person name="Suzuki S."/>
            <person name="Methe B."/>
            <person name="Inagaki F."/>
            <person name="Imachi H."/>
        </authorList>
    </citation>
    <scope>NUCLEOTIDE SEQUENCE [LARGE SCALE GENOMIC DNA]</scope>
    <source>
        <strain evidence="4 7">A8p</strain>
        <strain evidence="3 8">MO-MB1</strain>
    </source>
</reference>
<evidence type="ECO:0000313" key="9">
    <source>
        <dbReference type="Proteomes" id="UP000591058"/>
    </source>
</evidence>
<dbReference type="Gene3D" id="3.40.50.620">
    <property type="entry name" value="HUPs"/>
    <property type="match status" value="1"/>
</dbReference>
<evidence type="ECO:0000313" key="3">
    <source>
        <dbReference type="EMBL" id="AUB54732.1"/>
    </source>
</evidence>
<dbReference type="KEGG" id="msub:BK009_00360"/>
<evidence type="ECO:0000313" key="7">
    <source>
        <dbReference type="Proteomes" id="UP000232631"/>
    </source>
</evidence>
<dbReference type="OrthoDB" id="105697at2157"/>
<comment type="similarity">
    <text evidence="1">Belongs to the universal stress protein A family.</text>
</comment>
<keyword evidence="7" id="KW-1185">Reference proteome</keyword>
<gene>
    <name evidence="3" type="ORF">BK007_00975</name>
    <name evidence="4" type="ORF">BK009_00360</name>
    <name evidence="5" type="ORF">HA271_00820</name>
    <name evidence="6" type="ORF">HG719_03090</name>
</gene>
<dbReference type="PANTHER" id="PTHR46268">
    <property type="entry name" value="STRESS RESPONSE PROTEIN NHAX"/>
    <property type="match status" value="1"/>
</dbReference>
<dbReference type="RefSeq" id="WP_100904707.1">
    <property type="nucleotide sequence ID" value="NZ_CP017766.1"/>
</dbReference>
<dbReference type="CDD" id="cd00293">
    <property type="entry name" value="USP-like"/>
    <property type="match status" value="1"/>
</dbReference>
<name>A0A2H4V9F8_9EURY</name>
<protein>
    <submittedName>
        <fullName evidence="3 5">Universal stress protein</fullName>
    </submittedName>
</protein>
<dbReference type="Pfam" id="PF00582">
    <property type="entry name" value="Usp"/>
    <property type="match status" value="1"/>
</dbReference>
<dbReference type="AlphaFoldDB" id="A0A2H4V9F8"/>
<evidence type="ECO:0000256" key="1">
    <source>
        <dbReference type="ARBA" id="ARBA00008791"/>
    </source>
</evidence>
<dbReference type="InterPro" id="IPR014729">
    <property type="entry name" value="Rossmann-like_a/b/a_fold"/>
</dbReference>
<dbReference type="EMBL" id="JABBYL010000011">
    <property type="protein sequence ID" value="NMO08824.1"/>
    <property type="molecule type" value="Genomic_DNA"/>
</dbReference>
<dbReference type="InterPro" id="IPR006016">
    <property type="entry name" value="UspA"/>
</dbReference>
<dbReference type="GeneID" id="35123999"/>
<evidence type="ECO:0000259" key="2">
    <source>
        <dbReference type="Pfam" id="PF00582"/>
    </source>
</evidence>
<reference evidence="5" key="2">
    <citation type="journal article" date="2020" name="bioRxiv">
        <title>A rank-normalized archaeal taxonomy based on genome phylogeny resolves widespread incomplete and uneven classifications.</title>
        <authorList>
            <person name="Rinke C."/>
            <person name="Chuvochina M."/>
            <person name="Mussig A.J."/>
            <person name="Chaumeil P.-A."/>
            <person name="Waite D.W."/>
            <person name="Whitman W.B."/>
            <person name="Parks D.H."/>
            <person name="Hugenholtz P."/>
        </authorList>
    </citation>
    <scope>NUCLEOTIDE SEQUENCE</scope>
    <source>
        <strain evidence="5">UBA11802</strain>
    </source>
</reference>
<dbReference type="EMBL" id="CP017768">
    <property type="protein sequence ID" value="AUB59268.1"/>
    <property type="molecule type" value="Genomic_DNA"/>
</dbReference>
<dbReference type="EMBL" id="CP017766">
    <property type="protein sequence ID" value="AUB54732.1"/>
    <property type="molecule type" value="Genomic_DNA"/>
</dbReference>
<sequence>MYHKILLPTDGSKFAEKAAEHAIWIASKSNAEIIVLNVIETSSLVGLPAEDLIVRIKEMLKEEGRRSLERISEMVTEEEKEHNIEDIKITLKTEEGSPADAILKTVEKEDVDLVVMGTSGKHGLDRFLLGSVTEKVVRSAKCPVLAVH</sequence>
<accession>A0A2H4V9F8</accession>
<evidence type="ECO:0000313" key="8">
    <source>
        <dbReference type="Proteomes" id="UP000232806"/>
    </source>
</evidence>
<dbReference type="Proteomes" id="UP000232631">
    <property type="component" value="Chromosome"/>
</dbReference>
<feature type="domain" description="UspA" evidence="2">
    <location>
        <begin position="1"/>
        <end position="148"/>
    </location>
</feature>
<dbReference type="PANTHER" id="PTHR46268:SF6">
    <property type="entry name" value="UNIVERSAL STRESS PROTEIN UP12"/>
    <property type="match status" value="1"/>
</dbReference>
<dbReference type="EMBL" id="DUHE01000024">
    <property type="protein sequence ID" value="HII83393.1"/>
    <property type="molecule type" value="Genomic_DNA"/>
</dbReference>
<accession>A0A2H4VME3</accession>